<sequence length="322" mass="37076">MIVNFGYVAMSEILTNASPSQTMTAQQFSKIKDKEAGLKKLERIAQNNIENCLRLLKHNAAHDISFFRFSSRIVPLVNHSYTEGWKYERAVLPRLREVGEFVQSNQMRVDFHPDHFVVLNSTDEEITKRSLQTLLYHYKLLKGMNVDPTHRCVLHIGGKKEGKVQGLEAFVENFSNIPTTLGKMIMLENDDTVYTLEDALYLGEKLDIPVILDLHHHDVNYGELHLSELWPRVLKTWEGSPLPVKIHISSPKSSPDDKSHHDYINKDRLIEFLQLVNGSCERIDVMIEAKKKDQALFQLMEDLKAEKDCKFISQATIEFVQT</sequence>
<name>A0ABT5VCB6_9BACI</name>
<keyword evidence="4" id="KW-0228">DNA excision</keyword>
<dbReference type="EMBL" id="JAOTPO010000003">
    <property type="protein sequence ID" value="MDE5413089.1"/>
    <property type="molecule type" value="Genomic_DNA"/>
</dbReference>
<evidence type="ECO:0000256" key="5">
    <source>
        <dbReference type="ARBA" id="ARBA00022801"/>
    </source>
</evidence>
<evidence type="ECO:0000256" key="3">
    <source>
        <dbReference type="ARBA" id="ARBA00022763"/>
    </source>
</evidence>
<accession>A0ABT5VCB6</accession>
<dbReference type="PANTHER" id="PTHR31290:SF5">
    <property type="entry name" value="UV-DAMAGE ENDONUCLEASE"/>
    <property type="match status" value="1"/>
</dbReference>
<dbReference type="NCBIfam" id="TIGR00629">
    <property type="entry name" value="uvde"/>
    <property type="match status" value="1"/>
</dbReference>
<keyword evidence="8" id="KW-1185">Reference proteome</keyword>
<keyword evidence="5" id="KW-0378">Hydrolase</keyword>
<dbReference type="SUPFAM" id="SSF51658">
    <property type="entry name" value="Xylose isomerase-like"/>
    <property type="match status" value="1"/>
</dbReference>
<gene>
    <name evidence="7" type="primary">uvsE</name>
    <name evidence="7" type="ORF">N7Z68_06800</name>
</gene>
<dbReference type="Gene3D" id="3.20.20.150">
    <property type="entry name" value="Divalent-metal-dependent TIM barrel enzymes"/>
    <property type="match status" value="1"/>
</dbReference>
<evidence type="ECO:0000313" key="7">
    <source>
        <dbReference type="EMBL" id="MDE5413089.1"/>
    </source>
</evidence>
<keyword evidence="3" id="KW-0227">DNA damage</keyword>
<comment type="caution">
    <text evidence="7">The sequence shown here is derived from an EMBL/GenBank/DDBJ whole genome shotgun (WGS) entry which is preliminary data.</text>
</comment>
<keyword evidence="6" id="KW-0234">DNA repair</keyword>
<dbReference type="Pfam" id="PF03851">
    <property type="entry name" value="UvdE"/>
    <property type="match status" value="1"/>
</dbReference>
<organism evidence="7 8">
    <name type="scientific">Alkalihalobacterium chitinilyticum</name>
    <dbReference type="NCBI Taxonomy" id="2980103"/>
    <lineage>
        <taxon>Bacteria</taxon>
        <taxon>Bacillati</taxon>
        <taxon>Bacillota</taxon>
        <taxon>Bacilli</taxon>
        <taxon>Bacillales</taxon>
        <taxon>Bacillaceae</taxon>
        <taxon>Alkalihalobacterium</taxon>
    </lineage>
</organism>
<dbReference type="PANTHER" id="PTHR31290">
    <property type="entry name" value="UV-DAMAGE ENDONUCLEASE"/>
    <property type="match status" value="1"/>
</dbReference>
<evidence type="ECO:0000256" key="4">
    <source>
        <dbReference type="ARBA" id="ARBA00022769"/>
    </source>
</evidence>
<dbReference type="InterPro" id="IPR036237">
    <property type="entry name" value="Xyl_isomerase-like_sf"/>
</dbReference>
<evidence type="ECO:0000256" key="2">
    <source>
        <dbReference type="ARBA" id="ARBA00022759"/>
    </source>
</evidence>
<keyword evidence="2 7" id="KW-0255">Endonuclease</keyword>
<evidence type="ECO:0000313" key="8">
    <source>
        <dbReference type="Proteomes" id="UP001148125"/>
    </source>
</evidence>
<dbReference type="Proteomes" id="UP001148125">
    <property type="component" value="Unassembled WGS sequence"/>
</dbReference>
<dbReference type="RefSeq" id="WP_275117705.1">
    <property type="nucleotide sequence ID" value="NZ_JAOTPO010000003.1"/>
</dbReference>
<proteinExistence type="predicted"/>
<protein>
    <submittedName>
        <fullName evidence="7">UV DNA damage repair endonuclease UvsE</fullName>
    </submittedName>
</protein>
<dbReference type="GO" id="GO:0004519">
    <property type="term" value="F:endonuclease activity"/>
    <property type="evidence" value="ECO:0007669"/>
    <property type="project" value="UniProtKB-KW"/>
</dbReference>
<evidence type="ECO:0000256" key="6">
    <source>
        <dbReference type="ARBA" id="ARBA00023204"/>
    </source>
</evidence>
<reference evidence="7" key="1">
    <citation type="submission" date="2024-05" db="EMBL/GenBank/DDBJ databases">
        <title>Alkalihalobacillus sp. strain MEB203 novel alkaliphilic bacterium from Lonar Lake, India.</title>
        <authorList>
            <person name="Joshi A."/>
            <person name="Thite S."/>
            <person name="Mengade P."/>
        </authorList>
    </citation>
    <scope>NUCLEOTIDE SEQUENCE</scope>
    <source>
        <strain evidence="7">MEB 203</strain>
    </source>
</reference>
<evidence type="ECO:0000256" key="1">
    <source>
        <dbReference type="ARBA" id="ARBA00022722"/>
    </source>
</evidence>
<dbReference type="InterPro" id="IPR004601">
    <property type="entry name" value="UvdE"/>
</dbReference>
<keyword evidence="1" id="KW-0540">Nuclease</keyword>